<comment type="cofactor">
    <cofactor evidence="1">
        <name>Mg(2+)</name>
        <dbReference type="ChEBI" id="CHEBI:18420"/>
    </cofactor>
</comment>
<dbReference type="OrthoDB" id="9796450at2"/>
<dbReference type="Proteomes" id="UP000377595">
    <property type="component" value="Unassembled WGS sequence"/>
</dbReference>
<comment type="caution">
    <text evidence="5">The sequence shown here is derived from an EMBL/GenBank/DDBJ whole genome shotgun (WGS) entry which is preliminary data.</text>
</comment>
<dbReference type="SFLD" id="SFLDS00001">
    <property type="entry name" value="Enolase"/>
    <property type="match status" value="1"/>
</dbReference>
<dbReference type="SUPFAM" id="SSF54826">
    <property type="entry name" value="Enolase N-terminal domain-like"/>
    <property type="match status" value="1"/>
</dbReference>
<dbReference type="InterPro" id="IPR046945">
    <property type="entry name" value="RHMD-like"/>
</dbReference>
<proteinExistence type="predicted"/>
<evidence type="ECO:0000259" key="4">
    <source>
        <dbReference type="SMART" id="SM00922"/>
    </source>
</evidence>
<dbReference type="Pfam" id="PF13378">
    <property type="entry name" value="MR_MLE_C"/>
    <property type="match status" value="1"/>
</dbReference>
<dbReference type="GO" id="GO:0016052">
    <property type="term" value="P:carbohydrate catabolic process"/>
    <property type="evidence" value="ECO:0007669"/>
    <property type="project" value="TreeGrafter"/>
</dbReference>
<dbReference type="Gene3D" id="3.30.390.10">
    <property type="entry name" value="Enolase-like, N-terminal domain"/>
    <property type="match status" value="1"/>
</dbReference>
<reference evidence="5 6" key="1">
    <citation type="submission" date="2019-10" db="EMBL/GenBank/DDBJ databases">
        <title>Whole genome shotgun sequence of Acrocarpospora pleiomorpha NBRC 16267.</title>
        <authorList>
            <person name="Ichikawa N."/>
            <person name="Kimura A."/>
            <person name="Kitahashi Y."/>
            <person name="Komaki H."/>
            <person name="Oguchi A."/>
        </authorList>
    </citation>
    <scope>NUCLEOTIDE SEQUENCE [LARGE SCALE GENOMIC DNA]</scope>
    <source>
        <strain evidence="5 6">NBRC 16267</strain>
    </source>
</reference>
<sequence>MSDFEIIDVEAHYLKMPSIRERTDSSQDTLLVRISTNAGITGIGEVDSSPLVVKSIIEAPYSHEMVSGLRHLLVGENPLEISRLWDKMLRGTIYYGRGGAVIHAMAGVDLALWDLKGKILQRPVYELLGGGYSTEHRVYASHMFSFTPKENAERAAAAADAGYTAMKFGWEPMGPDPDLDEALVAAIRKGAGTADIMVDAGLAWDAKTALSRARRFEQYQPFWLEEPLMPGDLRGYALLSDATDLRIAAGEQECTAEGYLRLMDQGRVDVVQIDVTRVGLTEAVRIARLAADRGLPVCNHNFTTDINTAASLHLLASIPNALMLEYCVEETDLSKSLVRNPPRIEGGTAYVPTEPGLGVELDDATIEKYLVTI</sequence>
<dbReference type="GO" id="GO:0009063">
    <property type="term" value="P:amino acid catabolic process"/>
    <property type="evidence" value="ECO:0007669"/>
    <property type="project" value="InterPro"/>
</dbReference>
<dbReference type="GO" id="GO:0000287">
    <property type="term" value="F:magnesium ion binding"/>
    <property type="evidence" value="ECO:0007669"/>
    <property type="project" value="TreeGrafter"/>
</dbReference>
<protein>
    <submittedName>
        <fullName evidence="5">Mandelate racemase</fullName>
    </submittedName>
</protein>
<name>A0A5M3XH92_9ACTN</name>
<dbReference type="PANTHER" id="PTHR13794:SF58">
    <property type="entry name" value="MITOCHONDRIAL ENOLASE SUPERFAMILY MEMBER 1"/>
    <property type="match status" value="1"/>
</dbReference>
<evidence type="ECO:0000256" key="2">
    <source>
        <dbReference type="ARBA" id="ARBA00022723"/>
    </source>
</evidence>
<dbReference type="PANTHER" id="PTHR13794">
    <property type="entry name" value="ENOLASE SUPERFAMILY, MANDELATE RACEMASE"/>
    <property type="match status" value="1"/>
</dbReference>
<keyword evidence="3" id="KW-0460">Magnesium</keyword>
<dbReference type="InterPro" id="IPR013341">
    <property type="entry name" value="Mandelate_racemase_N_dom"/>
</dbReference>
<evidence type="ECO:0000256" key="1">
    <source>
        <dbReference type="ARBA" id="ARBA00001946"/>
    </source>
</evidence>
<dbReference type="EMBL" id="BLAF01000014">
    <property type="protein sequence ID" value="GES20046.1"/>
    <property type="molecule type" value="Genomic_DNA"/>
</dbReference>
<dbReference type="PROSITE" id="PS00908">
    <property type="entry name" value="MR_MLE_1"/>
    <property type="match status" value="1"/>
</dbReference>
<organism evidence="5 6">
    <name type="scientific">Acrocarpospora pleiomorpha</name>
    <dbReference type="NCBI Taxonomy" id="90975"/>
    <lineage>
        <taxon>Bacteria</taxon>
        <taxon>Bacillati</taxon>
        <taxon>Actinomycetota</taxon>
        <taxon>Actinomycetes</taxon>
        <taxon>Streptosporangiales</taxon>
        <taxon>Streptosporangiaceae</taxon>
        <taxon>Acrocarpospora</taxon>
    </lineage>
</organism>
<keyword evidence="6" id="KW-1185">Reference proteome</keyword>
<dbReference type="Pfam" id="PF02746">
    <property type="entry name" value="MR_MLE_N"/>
    <property type="match status" value="1"/>
</dbReference>
<dbReference type="SUPFAM" id="SSF51604">
    <property type="entry name" value="Enolase C-terminal domain-like"/>
    <property type="match status" value="1"/>
</dbReference>
<dbReference type="InterPro" id="IPR018110">
    <property type="entry name" value="Mandel_Rmase/mucon_lact_enz_CS"/>
</dbReference>
<dbReference type="InterPro" id="IPR036849">
    <property type="entry name" value="Enolase-like_C_sf"/>
</dbReference>
<dbReference type="SFLD" id="SFLDG00179">
    <property type="entry name" value="mandelate_racemase"/>
    <property type="match status" value="1"/>
</dbReference>
<dbReference type="AlphaFoldDB" id="A0A5M3XH92"/>
<evidence type="ECO:0000313" key="6">
    <source>
        <dbReference type="Proteomes" id="UP000377595"/>
    </source>
</evidence>
<feature type="domain" description="Mandelate racemase/muconate lactonizing enzyme C-terminal" evidence="4">
    <location>
        <begin position="148"/>
        <end position="246"/>
    </location>
</feature>
<evidence type="ECO:0000313" key="5">
    <source>
        <dbReference type="EMBL" id="GES20046.1"/>
    </source>
</evidence>
<keyword evidence="2" id="KW-0479">Metal-binding</keyword>
<accession>A0A5M3XH92</accession>
<dbReference type="CDD" id="cd03316">
    <property type="entry name" value="MR_like"/>
    <property type="match status" value="1"/>
</dbReference>
<dbReference type="InterPro" id="IPR029017">
    <property type="entry name" value="Enolase-like_N"/>
</dbReference>
<dbReference type="Gene3D" id="3.20.20.120">
    <property type="entry name" value="Enolase-like C-terminal domain"/>
    <property type="match status" value="1"/>
</dbReference>
<dbReference type="RefSeq" id="WP_155345105.1">
    <property type="nucleotide sequence ID" value="NZ_BAAAHM010000008.1"/>
</dbReference>
<dbReference type="InterPro" id="IPR029065">
    <property type="entry name" value="Enolase_C-like"/>
</dbReference>
<gene>
    <name evidence="5" type="ORF">Aple_029420</name>
</gene>
<dbReference type="SMART" id="SM00922">
    <property type="entry name" value="MR_MLE"/>
    <property type="match status" value="1"/>
</dbReference>
<dbReference type="InterPro" id="IPR013342">
    <property type="entry name" value="Mandelate_racemase_C"/>
</dbReference>
<evidence type="ECO:0000256" key="3">
    <source>
        <dbReference type="ARBA" id="ARBA00022842"/>
    </source>
</evidence>
<dbReference type="GO" id="GO:0016836">
    <property type="term" value="F:hydro-lyase activity"/>
    <property type="evidence" value="ECO:0007669"/>
    <property type="project" value="TreeGrafter"/>
</dbReference>